<evidence type="ECO:0000313" key="17">
    <source>
        <dbReference type="Proteomes" id="UP001338582"/>
    </source>
</evidence>
<keyword evidence="7 11" id="KW-1133">Transmembrane helix</keyword>
<evidence type="ECO:0000259" key="13">
    <source>
        <dbReference type="Pfam" id="PF01794"/>
    </source>
</evidence>
<sequence length="691" mass="78413">MKVHVLFLLIHYFNGVQAGLEDQIIELDQLTFTGCANYILDTVPYTTQFMDWAVFCRDMNALSSLVGCFESIGRNELYMYGYLFEECASENLVLDESNITNAANHLLIDGVPAEFIRKDTPSENVKRPVIVNGTVAMLFVLGQQQYDKMYSDSTWYGIGALGYWLSVCLVGAIANWSVIIFPSLRFKLNGTIAKSWRKYITLPALAKKSQSRLKTIGLIGMLLPSRIETIVSVLFFVLLVVFSAAGINPYKNNPNFALNEFTLTKYVGDRAAHLCIFLVPLLLLFGGRNNFLIWLTRWKFSTFVAYHRWIGRWVVLLAIVHGCSYSSLFNMTNTYGSRVATSFIQWGITGIVAGSLVLFQGLLFLRRRWYEFFLITHIVLVFVFVFSAYQHTEDLGFSGVLYASFAIWGFDRFVRLARLVVFGFPMAEISLQDDKIRVTIPKPAHWTAVPGGHAWIHFGDKAWFWQSHPFCCIADETNLTFYCKVQKGITAKFQKKLQSHPEKSFKIRVGVEGPYGKSNPIKHHSDVVFIAGGNGFPGIFSELEQLLKALDSKQRLQFNWIVKDVDSFNMMAEHINRLSIARIEFNVYITQKSSPGPKSLDSPCEEDAFAEKKSISQGSIPQEEFPSVNFYFGRPDLMETVQSNIEDCSTGVAFVCCGPTAMIDDLRYFVVSNIDKTNKRVDFYDTLEIWA</sequence>
<keyword evidence="10 11" id="KW-0472">Membrane</keyword>
<evidence type="ECO:0000256" key="3">
    <source>
        <dbReference type="ARBA" id="ARBA00022630"/>
    </source>
</evidence>
<evidence type="ECO:0000256" key="7">
    <source>
        <dbReference type="ARBA" id="ARBA00022989"/>
    </source>
</evidence>
<keyword evidence="6" id="KW-0249">Electron transport</keyword>
<keyword evidence="2" id="KW-0813">Transport</keyword>
<evidence type="ECO:0000256" key="5">
    <source>
        <dbReference type="ARBA" id="ARBA00022827"/>
    </source>
</evidence>
<dbReference type="Proteomes" id="UP001338582">
    <property type="component" value="Chromosome 7"/>
</dbReference>
<keyword evidence="8" id="KW-0560">Oxidoreductase</keyword>
<dbReference type="Pfam" id="PF08022">
    <property type="entry name" value="FAD_binding_8"/>
    <property type="match status" value="1"/>
</dbReference>
<evidence type="ECO:0000256" key="8">
    <source>
        <dbReference type="ARBA" id="ARBA00023002"/>
    </source>
</evidence>
<dbReference type="InterPro" id="IPR039261">
    <property type="entry name" value="FNR_nucleotide-bd"/>
</dbReference>
<dbReference type="InterPro" id="IPR013112">
    <property type="entry name" value="FAD-bd_8"/>
</dbReference>
<evidence type="ECO:0000256" key="10">
    <source>
        <dbReference type="ARBA" id="ARBA00023136"/>
    </source>
</evidence>
<evidence type="ECO:0000256" key="2">
    <source>
        <dbReference type="ARBA" id="ARBA00022448"/>
    </source>
</evidence>
<protein>
    <recommendedName>
        <fullName evidence="18">FAD-binding FR-type domain-containing protein</fullName>
    </recommendedName>
</protein>
<proteinExistence type="predicted"/>
<feature type="domain" description="FAD-binding 8" evidence="14">
    <location>
        <begin position="424"/>
        <end position="518"/>
    </location>
</feature>
<keyword evidence="3" id="KW-0285">Flavoprotein</keyword>
<feature type="transmembrane region" description="Helical" evidence="11">
    <location>
        <begin position="155"/>
        <end position="181"/>
    </location>
</feature>
<dbReference type="GO" id="GO:0006826">
    <property type="term" value="P:iron ion transport"/>
    <property type="evidence" value="ECO:0007669"/>
    <property type="project" value="TreeGrafter"/>
</dbReference>
<keyword evidence="5" id="KW-0274">FAD</keyword>
<feature type="chain" id="PRO_5043769183" description="FAD-binding FR-type domain-containing protein" evidence="12">
    <location>
        <begin position="19"/>
        <end position="691"/>
    </location>
</feature>
<dbReference type="Gene3D" id="3.40.50.80">
    <property type="entry name" value="Nucleotide-binding domain of ferredoxin-NADP reductase (FNR) module"/>
    <property type="match status" value="1"/>
</dbReference>
<comment type="subcellular location">
    <subcellularLocation>
        <location evidence="1">Membrane</location>
        <topology evidence="1">Multi-pass membrane protein</topology>
    </subcellularLocation>
</comment>
<dbReference type="SFLD" id="SFLDS00052">
    <property type="entry name" value="Ferric_Reductase_Domain"/>
    <property type="match status" value="1"/>
</dbReference>
<dbReference type="PANTHER" id="PTHR32361:SF9">
    <property type="entry name" value="FERRIC REDUCTASE TRANSMEMBRANE COMPONENT 3-RELATED"/>
    <property type="match status" value="1"/>
</dbReference>
<feature type="transmembrane region" description="Helical" evidence="11">
    <location>
        <begin position="372"/>
        <end position="389"/>
    </location>
</feature>
<dbReference type="InterPro" id="IPR051410">
    <property type="entry name" value="Ferric/Cupric_Reductase"/>
</dbReference>
<dbReference type="GO" id="GO:0005886">
    <property type="term" value="C:plasma membrane"/>
    <property type="evidence" value="ECO:0007669"/>
    <property type="project" value="TreeGrafter"/>
</dbReference>
<dbReference type="CDD" id="cd06186">
    <property type="entry name" value="NOX_Duox_like_FAD_NADP"/>
    <property type="match status" value="1"/>
</dbReference>
<evidence type="ECO:0000256" key="4">
    <source>
        <dbReference type="ARBA" id="ARBA00022692"/>
    </source>
</evidence>
<evidence type="ECO:0000256" key="1">
    <source>
        <dbReference type="ARBA" id="ARBA00004141"/>
    </source>
</evidence>
<dbReference type="EMBL" id="CP138900">
    <property type="protein sequence ID" value="WPK27690.1"/>
    <property type="molecule type" value="Genomic_DNA"/>
</dbReference>
<dbReference type="SFLD" id="SFLDG01168">
    <property type="entry name" value="Ferric_reductase_subgroup_(FRE"/>
    <property type="match status" value="1"/>
</dbReference>
<evidence type="ECO:0000313" key="16">
    <source>
        <dbReference type="EMBL" id="WPK27690.1"/>
    </source>
</evidence>
<dbReference type="GO" id="GO:0015677">
    <property type="term" value="P:copper ion import"/>
    <property type="evidence" value="ECO:0007669"/>
    <property type="project" value="TreeGrafter"/>
</dbReference>
<dbReference type="SUPFAM" id="SSF52343">
    <property type="entry name" value="Ferredoxin reductase-like, C-terminal NADP-linked domain"/>
    <property type="match status" value="1"/>
</dbReference>
<keyword evidence="4 11" id="KW-0812">Transmembrane</keyword>
<dbReference type="GO" id="GO:0000293">
    <property type="term" value="F:ferric-chelate reductase activity"/>
    <property type="evidence" value="ECO:0007669"/>
    <property type="project" value="UniProtKB-ARBA"/>
</dbReference>
<feature type="domain" description="Ferric reductase NAD binding" evidence="15">
    <location>
        <begin position="525"/>
        <end position="669"/>
    </location>
</feature>
<evidence type="ECO:0000256" key="6">
    <source>
        <dbReference type="ARBA" id="ARBA00022982"/>
    </source>
</evidence>
<dbReference type="AlphaFoldDB" id="A0AAX4HI20"/>
<dbReference type="RefSeq" id="XP_062880067.1">
    <property type="nucleotide sequence ID" value="XM_063023997.1"/>
</dbReference>
<accession>A0AAX4HI20</accession>
<evidence type="ECO:0000259" key="15">
    <source>
        <dbReference type="Pfam" id="PF08030"/>
    </source>
</evidence>
<feature type="domain" description="Ferric oxidoreductase" evidence="13">
    <location>
        <begin position="273"/>
        <end position="387"/>
    </location>
</feature>
<evidence type="ECO:0000256" key="12">
    <source>
        <dbReference type="SAM" id="SignalP"/>
    </source>
</evidence>
<reference evidence="16 17" key="1">
    <citation type="submission" date="2023-10" db="EMBL/GenBank/DDBJ databases">
        <title>Draft Genome Sequence of Candida saopaulonensis from a very Premature Infant with Sepsis.</title>
        <authorList>
            <person name="Ning Y."/>
            <person name="Dai R."/>
            <person name="Xiao M."/>
            <person name="Xu Y."/>
            <person name="Yan Q."/>
            <person name="Zhang L."/>
        </authorList>
    </citation>
    <scope>NUCLEOTIDE SEQUENCE [LARGE SCALE GENOMIC DNA]</scope>
    <source>
        <strain evidence="16 17">19XY460</strain>
    </source>
</reference>
<dbReference type="KEGG" id="asau:88176146"/>
<gene>
    <name evidence="16" type="ORF">PUMCH_005087</name>
</gene>
<organism evidence="16 17">
    <name type="scientific">Australozyma saopauloensis</name>
    <dbReference type="NCBI Taxonomy" id="291208"/>
    <lineage>
        <taxon>Eukaryota</taxon>
        <taxon>Fungi</taxon>
        <taxon>Dikarya</taxon>
        <taxon>Ascomycota</taxon>
        <taxon>Saccharomycotina</taxon>
        <taxon>Pichiomycetes</taxon>
        <taxon>Metschnikowiaceae</taxon>
        <taxon>Australozyma</taxon>
    </lineage>
</organism>
<evidence type="ECO:0000259" key="14">
    <source>
        <dbReference type="Pfam" id="PF08022"/>
    </source>
</evidence>
<dbReference type="GO" id="GO:0006879">
    <property type="term" value="P:intracellular iron ion homeostasis"/>
    <property type="evidence" value="ECO:0007669"/>
    <property type="project" value="TreeGrafter"/>
</dbReference>
<feature type="transmembrane region" description="Helical" evidence="11">
    <location>
        <begin position="230"/>
        <end position="250"/>
    </location>
</feature>
<feature type="signal peptide" evidence="12">
    <location>
        <begin position="1"/>
        <end position="18"/>
    </location>
</feature>
<evidence type="ECO:0008006" key="18">
    <source>
        <dbReference type="Google" id="ProtNLM"/>
    </source>
</evidence>
<dbReference type="GeneID" id="88176146"/>
<dbReference type="InterPro" id="IPR013121">
    <property type="entry name" value="Fe_red_NAD-bd_6"/>
</dbReference>
<feature type="transmembrane region" description="Helical" evidence="11">
    <location>
        <begin position="270"/>
        <end position="288"/>
    </location>
</feature>
<dbReference type="PANTHER" id="PTHR32361">
    <property type="entry name" value="FERRIC/CUPRIC REDUCTASE TRANSMEMBRANE COMPONENT"/>
    <property type="match status" value="1"/>
</dbReference>
<keyword evidence="17" id="KW-1185">Reference proteome</keyword>
<feature type="transmembrane region" description="Helical" evidence="11">
    <location>
        <begin position="309"/>
        <end position="331"/>
    </location>
</feature>
<name>A0AAX4HI20_9ASCO</name>
<keyword evidence="12" id="KW-0732">Signal</keyword>
<dbReference type="Pfam" id="PF01794">
    <property type="entry name" value="Ferric_reduct"/>
    <property type="match status" value="1"/>
</dbReference>
<dbReference type="Pfam" id="PF08030">
    <property type="entry name" value="NAD_binding_6"/>
    <property type="match status" value="1"/>
</dbReference>
<dbReference type="InterPro" id="IPR013130">
    <property type="entry name" value="Fe3_Rdtase_TM_dom"/>
</dbReference>
<evidence type="ECO:0000256" key="9">
    <source>
        <dbReference type="ARBA" id="ARBA00023065"/>
    </source>
</evidence>
<keyword evidence="9" id="KW-0406">Ion transport</keyword>
<feature type="transmembrane region" description="Helical" evidence="11">
    <location>
        <begin position="343"/>
        <end position="365"/>
    </location>
</feature>
<evidence type="ECO:0000256" key="11">
    <source>
        <dbReference type="SAM" id="Phobius"/>
    </source>
</evidence>